<evidence type="ECO:0000313" key="4">
    <source>
        <dbReference type="Proteomes" id="UP000429181"/>
    </source>
</evidence>
<feature type="domain" description="PDZ" evidence="2">
    <location>
        <begin position="403"/>
        <end position="459"/>
    </location>
</feature>
<dbReference type="InterPro" id="IPR036034">
    <property type="entry name" value="PDZ_sf"/>
</dbReference>
<dbReference type="GO" id="GO:0030595">
    <property type="term" value="P:leukocyte chemotaxis"/>
    <property type="evidence" value="ECO:0007669"/>
    <property type="project" value="TreeGrafter"/>
</dbReference>
<dbReference type="InterPro" id="IPR055287">
    <property type="entry name" value="IL-16-like"/>
</dbReference>
<proteinExistence type="predicted"/>
<dbReference type="GO" id="GO:0005125">
    <property type="term" value="F:cytokine activity"/>
    <property type="evidence" value="ECO:0007669"/>
    <property type="project" value="InterPro"/>
</dbReference>
<dbReference type="PANTHER" id="PTHR48484:SF2">
    <property type="entry name" value="PRO-INTERLEUKIN-16"/>
    <property type="match status" value="1"/>
</dbReference>
<dbReference type="SUPFAM" id="SSF50156">
    <property type="entry name" value="PDZ domain-like"/>
    <property type="match status" value="2"/>
</dbReference>
<dbReference type="InterPro" id="IPR001478">
    <property type="entry name" value="PDZ"/>
</dbReference>
<dbReference type="SMART" id="SM00228">
    <property type="entry name" value="PDZ"/>
    <property type="match status" value="2"/>
</dbReference>
<evidence type="ECO:0000256" key="1">
    <source>
        <dbReference type="SAM" id="MobiDB-lite"/>
    </source>
</evidence>
<feature type="compositionally biased region" description="Polar residues" evidence="1">
    <location>
        <begin position="206"/>
        <end position="215"/>
    </location>
</feature>
<name>A0A4W2FWE6_BOBOX</name>
<dbReference type="PROSITE" id="PS50106">
    <property type="entry name" value="PDZ"/>
    <property type="match status" value="2"/>
</dbReference>
<dbReference type="Pfam" id="PF00595">
    <property type="entry name" value="PDZ"/>
    <property type="match status" value="2"/>
</dbReference>
<feature type="region of interest" description="Disordered" evidence="1">
    <location>
        <begin position="38"/>
        <end position="270"/>
    </location>
</feature>
<reference evidence="3 4" key="1">
    <citation type="submission" date="2018-11" db="EMBL/GenBank/DDBJ databases">
        <title>Haplotype-resolved cattle genomes.</title>
        <authorList>
            <person name="Low W.Y."/>
            <person name="Tearle R."/>
            <person name="Bickhart D.M."/>
            <person name="Rosen B.D."/>
            <person name="Koren S."/>
            <person name="Rhie A."/>
            <person name="Hiendleder S."/>
            <person name="Phillippy A.M."/>
            <person name="Smith T.P.L."/>
            <person name="Williams J.L."/>
        </authorList>
    </citation>
    <scope>NUCLEOTIDE SEQUENCE [LARGE SCALE GENOMIC DNA]</scope>
</reference>
<evidence type="ECO:0000259" key="2">
    <source>
        <dbReference type="PROSITE" id="PS50106"/>
    </source>
</evidence>
<dbReference type="CDD" id="cd06763">
    <property type="entry name" value="PDZ7_PDZD2-PDZ4_hPro-IL-16-like"/>
    <property type="match status" value="1"/>
</dbReference>
<dbReference type="GO" id="GO:0050930">
    <property type="term" value="P:induction of positive chemotaxis"/>
    <property type="evidence" value="ECO:0007669"/>
    <property type="project" value="InterPro"/>
</dbReference>
<dbReference type="GeneTree" id="ENSGT00940000156178"/>
<evidence type="ECO:0000313" key="3">
    <source>
        <dbReference type="Ensembl" id="ENSBIXP00005010028.1"/>
    </source>
</evidence>
<dbReference type="PANTHER" id="PTHR48484">
    <property type="entry name" value="PRO-INTERLEUKIN-16"/>
    <property type="match status" value="1"/>
</dbReference>
<protein>
    <submittedName>
        <fullName evidence="3">Interleukin 16</fullName>
    </submittedName>
</protein>
<feature type="compositionally biased region" description="Low complexity" evidence="1">
    <location>
        <begin position="231"/>
        <end position="242"/>
    </location>
</feature>
<feature type="compositionally biased region" description="Polar residues" evidence="1">
    <location>
        <begin position="129"/>
        <end position="145"/>
    </location>
</feature>
<reference evidence="3" key="2">
    <citation type="submission" date="2025-08" db="UniProtKB">
        <authorList>
            <consortium name="Ensembl"/>
        </authorList>
    </citation>
    <scope>IDENTIFICATION</scope>
</reference>
<feature type="domain" description="PDZ" evidence="2">
    <location>
        <begin position="495"/>
        <end position="580"/>
    </location>
</feature>
<dbReference type="Ensembl" id="ENSBIXT00005018252.1">
    <property type="protein sequence ID" value="ENSBIXP00005010028.1"/>
    <property type="gene ID" value="ENSBIXG00005005585.1"/>
</dbReference>
<dbReference type="AlphaFoldDB" id="A0A4W2FWE6"/>
<sequence length="593" mass="62906">MDYSLETTAEDPWVRISDCIKNLFSPIMSENHNHVPLQPDAPLGEEDGMRGHPDGAAAKLDTTGGGPKAYKQAGGSTVKKGPPVAPKPAWFRQSLKGLRNRVPDSRREMAASCQPTPTSRERPGPPLRASSSIKQRISSFETFSSAHPPDRGAQRLSLQASSSSGEAAELPRKQEGERASGPSGQGAPPTMEQQRPEPEQLPPASPATSEASNPGVSGHPPLEQQPGQKTLSSDPDPLSRLLATQMEGPRGPVVKMPSQRARSFPLSRTQSCEMKPLDEKTSKLYSISSQVSSAVMKSLLCLPSSLSFGQIPCSPKEGVLPPTAFSEDPANSSAEASAPDTSFSLNLSELREYTEGLSESTEANDCDHCTSQPGQSVISLLSTEELKKLIEEVKILDEATLKVHRVFPNGLASQEGTIQKGNEVLSINGKSLKGATHNDALAILRQAREPRQAVIVTRRPTLEATTDLNSSTDSSGSASVTSDVSIESAEATVCTVTLEKTSAGLGFSLEGGKGSLHGDKPLTVNRIFKGLASEQSDTVQPGDEIVHLAGTAMQGLTRFEAWNIIKALPDGPVTIVLRRKSLQSKGTPAAGDP</sequence>
<feature type="compositionally biased region" description="Basic and acidic residues" evidence="1">
    <location>
        <begin position="169"/>
        <end position="178"/>
    </location>
</feature>
<gene>
    <name evidence="3" type="primary">IL16</name>
</gene>
<dbReference type="Gene3D" id="2.30.42.10">
    <property type="match status" value="2"/>
</dbReference>
<feature type="region of interest" description="Disordered" evidence="1">
    <location>
        <begin position="319"/>
        <end position="341"/>
    </location>
</feature>
<dbReference type="GO" id="GO:0042609">
    <property type="term" value="F:CD4 receptor binding"/>
    <property type="evidence" value="ECO:0007669"/>
    <property type="project" value="TreeGrafter"/>
</dbReference>
<feature type="compositionally biased region" description="Polar residues" evidence="1">
    <location>
        <begin position="329"/>
        <end position="341"/>
    </location>
</feature>
<dbReference type="FunFam" id="2.30.42.10:FF:000147">
    <property type="entry name" value="Pro-interleukin-16"/>
    <property type="match status" value="1"/>
</dbReference>
<accession>A0A4W2FWE6</accession>
<feature type="compositionally biased region" description="Low complexity" evidence="1">
    <location>
        <begin position="154"/>
        <end position="168"/>
    </location>
</feature>
<organism evidence="3 4">
    <name type="scientific">Bos indicus x Bos taurus</name>
    <name type="common">Hybrid cattle</name>
    <dbReference type="NCBI Taxonomy" id="30522"/>
    <lineage>
        <taxon>Eukaryota</taxon>
        <taxon>Metazoa</taxon>
        <taxon>Chordata</taxon>
        <taxon>Craniata</taxon>
        <taxon>Vertebrata</taxon>
        <taxon>Euteleostomi</taxon>
        <taxon>Mammalia</taxon>
        <taxon>Eutheria</taxon>
        <taxon>Laurasiatheria</taxon>
        <taxon>Artiodactyla</taxon>
        <taxon>Ruminantia</taxon>
        <taxon>Pecora</taxon>
        <taxon>Bovidae</taxon>
        <taxon>Bovinae</taxon>
        <taxon>Bos</taxon>
    </lineage>
</organism>
<dbReference type="Proteomes" id="UP000429181">
    <property type="component" value="Chromosome 21"/>
</dbReference>